<dbReference type="SUPFAM" id="SSF51126">
    <property type="entry name" value="Pectin lyase-like"/>
    <property type="match status" value="1"/>
</dbReference>
<organism evidence="2 3">
    <name type="scientific">Aquimarina addita</name>
    <dbReference type="NCBI Taxonomy" id="870485"/>
    <lineage>
        <taxon>Bacteria</taxon>
        <taxon>Pseudomonadati</taxon>
        <taxon>Bacteroidota</taxon>
        <taxon>Flavobacteriia</taxon>
        <taxon>Flavobacteriales</taxon>
        <taxon>Flavobacteriaceae</taxon>
        <taxon>Aquimarina</taxon>
    </lineage>
</organism>
<proteinExistence type="predicted"/>
<accession>A0ABP7XF29</accession>
<feature type="domain" description="Right handed beta helix" evidence="1">
    <location>
        <begin position="318"/>
        <end position="485"/>
    </location>
</feature>
<dbReference type="RefSeq" id="WP_344925800.1">
    <property type="nucleotide sequence ID" value="NZ_BAABCW010000004.1"/>
</dbReference>
<name>A0ABP7XF29_9FLAO</name>
<evidence type="ECO:0000259" key="1">
    <source>
        <dbReference type="Pfam" id="PF13229"/>
    </source>
</evidence>
<sequence>MKTYILIVLTILFVGCKDKINNTAENKKNPVSVKEIKYVNAESGLNYRDNPKGKKLGKFNFNDKLIIASHTGIFQTVSDGPDSINGEWVSTLISDQEVYILSSFLSDIKSKSTAEINSEIDSLNEVEIKKSIAEELSKSTQQRMDEYQFIKEEYLNSYKNRYKDLPPGSRMLESMKLEEKWTEQVNEDIKPVKDTVVVIDEVSLLKNLKSNRVFLIDTAVLNFHQNEVILSKESMLFNRHFLSTQLGILLLRNLKNVEFIGRKQRVYFISYAYGQSLLELLDVQKFVFKNFCFYYPPSEYDLEQQKENLNKEDTHYAAIEISGGHGKFINCNIKGAFLGADIYNIYDDEGITFEKSTFTNIQKNVIALNTATNIVFNNVTIRNNDCKSVFQMKEDEGLGSHGNEEISINNSLISDNKTKKLIGFGKSFDNRVMSSNVKFRKCKIQNNSFQRTFLDFNYKEQRNAAFYNCKITNNKIFDDYEGYSPFFLSGNLDYSVKFNNTSFKSNDWKITKEEREKYFE</sequence>
<dbReference type="InterPro" id="IPR011050">
    <property type="entry name" value="Pectin_lyase_fold/virulence"/>
</dbReference>
<reference evidence="3" key="1">
    <citation type="journal article" date="2019" name="Int. J. Syst. Evol. Microbiol.">
        <title>The Global Catalogue of Microorganisms (GCM) 10K type strain sequencing project: providing services to taxonomists for standard genome sequencing and annotation.</title>
        <authorList>
            <consortium name="The Broad Institute Genomics Platform"/>
            <consortium name="The Broad Institute Genome Sequencing Center for Infectious Disease"/>
            <person name="Wu L."/>
            <person name="Ma J."/>
        </authorList>
    </citation>
    <scope>NUCLEOTIDE SEQUENCE [LARGE SCALE GENOMIC DNA]</scope>
    <source>
        <strain evidence="3">JCM 17106</strain>
    </source>
</reference>
<dbReference type="Gene3D" id="2.160.20.10">
    <property type="entry name" value="Single-stranded right-handed beta-helix, Pectin lyase-like"/>
    <property type="match status" value="1"/>
</dbReference>
<gene>
    <name evidence="2" type="ORF">GCM10022393_13140</name>
</gene>
<dbReference type="Proteomes" id="UP001500459">
    <property type="component" value="Unassembled WGS sequence"/>
</dbReference>
<comment type="caution">
    <text evidence="2">The sequence shown here is derived from an EMBL/GenBank/DDBJ whole genome shotgun (WGS) entry which is preliminary data.</text>
</comment>
<keyword evidence="3" id="KW-1185">Reference proteome</keyword>
<dbReference type="EMBL" id="BAABCW010000004">
    <property type="protein sequence ID" value="GAA4113910.1"/>
    <property type="molecule type" value="Genomic_DNA"/>
</dbReference>
<dbReference type="InterPro" id="IPR039448">
    <property type="entry name" value="Beta_helix"/>
</dbReference>
<dbReference type="PROSITE" id="PS51257">
    <property type="entry name" value="PROKAR_LIPOPROTEIN"/>
    <property type="match status" value="1"/>
</dbReference>
<dbReference type="InterPro" id="IPR012334">
    <property type="entry name" value="Pectin_lyas_fold"/>
</dbReference>
<protein>
    <recommendedName>
        <fullName evidence="1">Right handed beta helix domain-containing protein</fullName>
    </recommendedName>
</protein>
<evidence type="ECO:0000313" key="3">
    <source>
        <dbReference type="Proteomes" id="UP001500459"/>
    </source>
</evidence>
<evidence type="ECO:0000313" key="2">
    <source>
        <dbReference type="EMBL" id="GAA4113910.1"/>
    </source>
</evidence>
<dbReference type="Pfam" id="PF13229">
    <property type="entry name" value="Beta_helix"/>
    <property type="match status" value="1"/>
</dbReference>